<dbReference type="Pfam" id="PF00225">
    <property type="entry name" value="Kinesin"/>
    <property type="match status" value="1"/>
</dbReference>
<evidence type="ECO:0000256" key="2">
    <source>
        <dbReference type="ARBA" id="ARBA00011738"/>
    </source>
</evidence>
<dbReference type="GO" id="GO:0071555">
    <property type="term" value="P:cell wall organization"/>
    <property type="evidence" value="ECO:0007669"/>
    <property type="project" value="UniProtKB-KW"/>
</dbReference>
<keyword evidence="15" id="KW-1185">Reference proteome</keyword>
<dbReference type="GO" id="GO:0005737">
    <property type="term" value="C:cytoplasm"/>
    <property type="evidence" value="ECO:0007669"/>
    <property type="project" value="UniProtKB-SubCell"/>
</dbReference>
<evidence type="ECO:0000256" key="4">
    <source>
        <dbReference type="ARBA" id="ARBA00022741"/>
    </source>
</evidence>
<dbReference type="PRINTS" id="PR00380">
    <property type="entry name" value="KINESINHEAVY"/>
</dbReference>
<evidence type="ECO:0000313" key="14">
    <source>
        <dbReference type="EMBL" id="KAL2652560.1"/>
    </source>
</evidence>
<evidence type="ECO:0000256" key="7">
    <source>
        <dbReference type="ARBA" id="ARBA00023175"/>
    </source>
</evidence>
<dbReference type="SMART" id="SM00129">
    <property type="entry name" value="KISc"/>
    <property type="match status" value="1"/>
</dbReference>
<evidence type="ECO:0000256" key="10">
    <source>
        <dbReference type="PROSITE-ProRule" id="PRU00283"/>
    </source>
</evidence>
<feature type="coiled-coil region" evidence="11">
    <location>
        <begin position="572"/>
        <end position="723"/>
    </location>
</feature>
<dbReference type="InterPro" id="IPR033467">
    <property type="entry name" value="Tesmin/TSO1-like_CXC"/>
</dbReference>
<dbReference type="InterPro" id="IPR027417">
    <property type="entry name" value="P-loop_NTPase"/>
</dbReference>
<dbReference type="EMBL" id="JBHFFA010000001">
    <property type="protein sequence ID" value="KAL2652560.1"/>
    <property type="molecule type" value="Genomic_DNA"/>
</dbReference>
<keyword evidence="3" id="KW-0963">Cytoplasm</keyword>
<dbReference type="Pfam" id="PF25764">
    <property type="entry name" value="KIF21A_4th"/>
    <property type="match status" value="1"/>
</dbReference>
<keyword evidence="5 10" id="KW-0067">ATP-binding</keyword>
<evidence type="ECO:0000256" key="9">
    <source>
        <dbReference type="ARBA" id="ARBA00061175"/>
    </source>
</evidence>
<feature type="compositionally biased region" description="Basic and acidic residues" evidence="12">
    <location>
        <begin position="1104"/>
        <end position="1120"/>
    </location>
</feature>
<dbReference type="SUPFAM" id="SSF52540">
    <property type="entry name" value="P-loop containing nucleoside triphosphate hydrolases"/>
    <property type="match status" value="1"/>
</dbReference>
<keyword evidence="8" id="KW-0961">Cell wall biogenesis/degradation</keyword>
<dbReference type="GO" id="GO:0005524">
    <property type="term" value="F:ATP binding"/>
    <property type="evidence" value="ECO:0007669"/>
    <property type="project" value="UniProtKB-UniRule"/>
</dbReference>
<comment type="subcellular location">
    <subcellularLocation>
        <location evidence="1">Cytoplasm</location>
    </subcellularLocation>
</comment>
<feature type="region of interest" description="Disordered" evidence="12">
    <location>
        <begin position="1389"/>
        <end position="1440"/>
    </location>
</feature>
<evidence type="ECO:0000256" key="6">
    <source>
        <dbReference type="ARBA" id="ARBA00023054"/>
    </source>
</evidence>
<evidence type="ECO:0000256" key="12">
    <source>
        <dbReference type="SAM" id="MobiDB-lite"/>
    </source>
</evidence>
<comment type="similarity">
    <text evidence="9">Belongs to the TRAFAC class myosin-kinesin ATPase superfamily. Kinesin family. KIN-4 subfamily.</text>
</comment>
<name>A0ABD1ZM73_9MARC</name>
<comment type="caution">
    <text evidence="14">The sequence shown here is derived from an EMBL/GenBank/DDBJ whole genome shotgun (WGS) entry which is preliminary data.</text>
</comment>
<feature type="compositionally biased region" description="Acidic residues" evidence="12">
    <location>
        <begin position="1064"/>
        <end position="1079"/>
    </location>
</feature>
<feature type="region of interest" description="Disordered" evidence="12">
    <location>
        <begin position="999"/>
        <end position="1142"/>
    </location>
</feature>
<reference evidence="14 15" key="1">
    <citation type="submission" date="2024-09" db="EMBL/GenBank/DDBJ databases">
        <title>Chromosome-scale assembly of Riccia fluitans.</title>
        <authorList>
            <person name="Paukszto L."/>
            <person name="Sawicki J."/>
            <person name="Karawczyk K."/>
            <person name="Piernik-Szablinska J."/>
            <person name="Szczecinska M."/>
            <person name="Mazdziarz M."/>
        </authorList>
    </citation>
    <scope>NUCLEOTIDE SEQUENCE [LARGE SCALE GENOMIC DNA]</scope>
    <source>
        <strain evidence="14">Rf_01</strain>
        <tissue evidence="14">Aerial parts of the thallus</tissue>
    </source>
</reference>
<organism evidence="14 15">
    <name type="scientific">Riccia fluitans</name>
    <dbReference type="NCBI Taxonomy" id="41844"/>
    <lineage>
        <taxon>Eukaryota</taxon>
        <taxon>Viridiplantae</taxon>
        <taxon>Streptophyta</taxon>
        <taxon>Embryophyta</taxon>
        <taxon>Marchantiophyta</taxon>
        <taxon>Marchantiopsida</taxon>
        <taxon>Marchantiidae</taxon>
        <taxon>Marchantiales</taxon>
        <taxon>Ricciaceae</taxon>
        <taxon>Riccia</taxon>
    </lineage>
</organism>
<dbReference type="GO" id="GO:0005856">
    <property type="term" value="C:cytoskeleton"/>
    <property type="evidence" value="ECO:0007669"/>
    <property type="project" value="UniProtKB-ARBA"/>
</dbReference>
<feature type="coiled-coil region" evidence="11">
    <location>
        <begin position="432"/>
        <end position="466"/>
    </location>
</feature>
<keyword evidence="7 10" id="KW-0505">Motor protein</keyword>
<dbReference type="FunFam" id="3.40.850.10:FF:000032">
    <property type="entry name" value="kinesin-like protein KIN-4A isoform X1"/>
    <property type="match status" value="1"/>
</dbReference>
<accession>A0ABD1ZM73</accession>
<keyword evidence="6 11" id="KW-0175">Coiled coil</keyword>
<dbReference type="InterPro" id="IPR001752">
    <property type="entry name" value="Kinesin_motor_dom"/>
</dbReference>
<dbReference type="CDD" id="cd01372">
    <property type="entry name" value="KISc_KIF4"/>
    <property type="match status" value="1"/>
</dbReference>
<feature type="domain" description="Kinesin motor" evidence="13">
    <location>
        <begin position="26"/>
        <end position="391"/>
    </location>
</feature>
<proteinExistence type="inferred from homology"/>
<dbReference type="PROSITE" id="PS00411">
    <property type="entry name" value="KINESIN_MOTOR_1"/>
    <property type="match status" value="1"/>
</dbReference>
<evidence type="ECO:0000256" key="3">
    <source>
        <dbReference type="ARBA" id="ARBA00022490"/>
    </source>
</evidence>
<dbReference type="InterPro" id="IPR036961">
    <property type="entry name" value="Kinesin_motor_dom_sf"/>
</dbReference>
<feature type="binding site" evidence="10">
    <location>
        <begin position="105"/>
        <end position="112"/>
    </location>
    <ligand>
        <name>ATP</name>
        <dbReference type="ChEBI" id="CHEBI:30616"/>
    </ligand>
</feature>
<dbReference type="InterPro" id="IPR027640">
    <property type="entry name" value="Kinesin-like_fam"/>
</dbReference>
<dbReference type="PROSITE" id="PS50067">
    <property type="entry name" value="KINESIN_MOTOR_2"/>
    <property type="match status" value="1"/>
</dbReference>
<gene>
    <name evidence="14" type="ORF">R1flu_020688</name>
</gene>
<protein>
    <recommendedName>
        <fullName evidence="13">Kinesin motor domain-containing protein</fullName>
    </recommendedName>
</protein>
<evidence type="ECO:0000256" key="5">
    <source>
        <dbReference type="ARBA" id="ARBA00022840"/>
    </source>
</evidence>
<dbReference type="Gene3D" id="3.40.850.10">
    <property type="entry name" value="Kinesin motor domain"/>
    <property type="match status" value="1"/>
</dbReference>
<feature type="compositionally biased region" description="Polar residues" evidence="12">
    <location>
        <begin position="1007"/>
        <end position="1021"/>
    </location>
</feature>
<dbReference type="SMART" id="SM01114">
    <property type="entry name" value="CXC"/>
    <property type="match status" value="1"/>
</dbReference>
<comment type="subunit">
    <text evidence="2">Homodimer.</text>
</comment>
<dbReference type="PANTHER" id="PTHR47969:SF15">
    <property type="entry name" value="CHROMOSOME-ASSOCIATED KINESIN KIF4A-RELATED"/>
    <property type="match status" value="1"/>
</dbReference>
<sequence length="1440" mass="158707">MESTDGSSSDGALVTGGSAEKDATLAVKVALNIRPLIGLERMQGCKDCITVVSGEPQVQIGSHSFTFDHVYGSTSKPMSLIFEECVAPLVEGLFQGYNATVLAYGQTGSGKTYTMGTGYTVGGSTEGVIPKVMETIFQRVDSLREKADFQIRVSFIEILKEEVHDLLDPSPPATVKAELTNGGGFGSGSSKNLTGGKPPIQIRETSNGGITLAGVTETDVASQSEMAICLEQGSLCRATGSTNMNTRSSRSHAIFTITLEQRRKWEMPLNSSSLILEDAGEDYLCAKLHLVDLAGSERAKRTGADGVRFKEGVHINKGLLALGNVISALGDEKKRKEGGHVPYRDSKLTRLLQDSLGGNSRTVMIACVSPADSNAEETLNTLKYANRARNIQNKPTVNRDPMAAEMQRMRQQLELMQAELLCARAGSAPEEVQLLKEKVAWLEVTNNDLRQELTEARSQIEDLGRKALEARVDRDKLQLKLEQLRSGKTLEEVDGDGDAEGESLLKRIKELEDQLQTAQVSGGSTVRPILRSTSLGDADATSRILDFPCIPNGGGASLLPLASATGSGDPEASAKEVEHAQLQENLDRELQELNKRLEQKEAEMKSFLSPNTAVLKQHFEKKLVELEEEKINLQRERDRLHNEVATLTSTSDEQSHKMQETNKKIKDLETQIADLKKKEENQSQQLKAKQRADEAAKRLQEEIHRIKSQKVQLQQKIKSESEQYRLWKAAREKEVLQLRKEGRRTEYEMHKLQGLHQRQKLVLQRKTEEAAAATRRLKELLGKAARDSGQGTSFMGNSTQNNEKSLQTVLDQELEMAVRTHEVRVAYEKQKEMRAEWAKELLSLKEEEELLKSSTNPNPSMSPGARSARMRLLETMIKNSSDNLVNMASQLSEAEERDRVYGGRMRWQQLRTMGEAKSLLQLAFDTAASSKCRLGEIEAEHKEFKEKNAELEQLLRQSEARRKEMERQSWVNENSGVSTLTTVTLAGLDAGMKEGTNEDIKAGGVLTRSQAPASKTRSKTLLEQMRSDQAAASNEGHHYVTRKAGRGIASTRNAQYMESNSSEGELDMDTEQSDEEWNEDSEKQAVRRTKALGGFRLPRQKSMSLDKSRSGSNHELHSQEQEPFGSIISRSSSGEAVFEDNQDKERERLSTFSCSCGRSSGCKTNKCECKAAGGFCGYGCGCKAGKCNNREAVEVEEVSSSTLATSVQMEMAETLAAVGVDQAQRGFYYTGEAGKLSAGLEVKRAERYLAVHGATLLESAWKEETQNAEVQEEVESREAVQDPDEEVVTKKHQRRVLKDIGNMKVNGRGRPAGKQKKVQLIQLTVQTEMPPSTTAALAVAASTTPSTTPSEVPANVPAVIPEIVSPLWRQQSLQRRNYNPQLSPLRLRANKFGDSKSGVGCSNDESGAAKNPKAGNGSGSPARPARQQDEKENIQRNSFV</sequence>
<evidence type="ECO:0000256" key="8">
    <source>
        <dbReference type="ARBA" id="ARBA00023316"/>
    </source>
</evidence>
<keyword evidence="4 10" id="KW-0547">Nucleotide-binding</keyword>
<dbReference type="GO" id="GO:0003774">
    <property type="term" value="F:cytoskeletal motor activity"/>
    <property type="evidence" value="ECO:0007669"/>
    <property type="project" value="UniProtKB-UniRule"/>
</dbReference>
<dbReference type="InterPro" id="IPR019821">
    <property type="entry name" value="Kinesin_motor_CS"/>
</dbReference>
<evidence type="ECO:0000256" key="11">
    <source>
        <dbReference type="SAM" id="Coils"/>
    </source>
</evidence>
<feature type="coiled-coil region" evidence="11">
    <location>
        <begin position="934"/>
        <end position="968"/>
    </location>
</feature>
<evidence type="ECO:0000313" key="15">
    <source>
        <dbReference type="Proteomes" id="UP001605036"/>
    </source>
</evidence>
<dbReference type="PANTHER" id="PTHR47969">
    <property type="entry name" value="CHROMOSOME-ASSOCIATED KINESIN KIF4A-RELATED"/>
    <property type="match status" value="1"/>
</dbReference>
<feature type="region of interest" description="Disordered" evidence="12">
    <location>
        <begin position="181"/>
        <end position="208"/>
    </location>
</feature>
<feature type="compositionally biased region" description="Polar residues" evidence="12">
    <location>
        <begin position="1050"/>
        <end position="1063"/>
    </location>
</feature>
<evidence type="ECO:0000259" key="13">
    <source>
        <dbReference type="PROSITE" id="PS50067"/>
    </source>
</evidence>
<dbReference type="Proteomes" id="UP001605036">
    <property type="component" value="Unassembled WGS sequence"/>
</dbReference>
<evidence type="ECO:0000256" key="1">
    <source>
        <dbReference type="ARBA" id="ARBA00004496"/>
    </source>
</evidence>